<dbReference type="InterPro" id="IPR011023">
    <property type="entry name" value="Nop2p"/>
</dbReference>
<protein>
    <recommendedName>
        <fullName evidence="11">SAM-dependent MTase RsmB/NOP-type domain-containing protein</fullName>
    </recommendedName>
</protein>
<dbReference type="InterPro" id="IPR023267">
    <property type="entry name" value="RCMT"/>
</dbReference>
<evidence type="ECO:0000256" key="2">
    <source>
        <dbReference type="ARBA" id="ARBA00007494"/>
    </source>
</evidence>
<feature type="binding site" evidence="9">
    <location>
        <position position="455"/>
    </location>
    <ligand>
        <name>S-adenosyl-L-methionine</name>
        <dbReference type="ChEBI" id="CHEBI:59789"/>
    </ligand>
</feature>
<dbReference type="NCBIfam" id="TIGR00446">
    <property type="entry name" value="nop2p"/>
    <property type="match status" value="1"/>
</dbReference>
<dbReference type="CDD" id="cd02440">
    <property type="entry name" value="AdoMet_MTases"/>
    <property type="match status" value="1"/>
</dbReference>
<organism evidence="12 13">
    <name type="scientific">Ancylostoma ceylanicum</name>
    <dbReference type="NCBI Taxonomy" id="53326"/>
    <lineage>
        <taxon>Eukaryota</taxon>
        <taxon>Metazoa</taxon>
        <taxon>Ecdysozoa</taxon>
        <taxon>Nematoda</taxon>
        <taxon>Chromadorea</taxon>
        <taxon>Rhabditida</taxon>
        <taxon>Rhabditina</taxon>
        <taxon>Rhabditomorpha</taxon>
        <taxon>Strongyloidea</taxon>
        <taxon>Ancylostomatidae</taxon>
        <taxon>Ancylostomatinae</taxon>
        <taxon>Ancylostoma</taxon>
    </lineage>
</organism>
<dbReference type="PRINTS" id="PR02008">
    <property type="entry name" value="RCMTFAMILY"/>
</dbReference>
<dbReference type="GO" id="GO:0005730">
    <property type="term" value="C:nucleolus"/>
    <property type="evidence" value="ECO:0007669"/>
    <property type="project" value="UniProtKB-SubCell"/>
</dbReference>
<dbReference type="GO" id="GO:0003723">
    <property type="term" value="F:RNA binding"/>
    <property type="evidence" value="ECO:0007669"/>
    <property type="project" value="UniProtKB-UniRule"/>
</dbReference>
<dbReference type="PROSITE" id="PS01153">
    <property type="entry name" value="NOL1_NOP2_SUN"/>
    <property type="match status" value="1"/>
</dbReference>
<feature type="compositionally biased region" description="Basic and acidic residues" evidence="10">
    <location>
        <begin position="598"/>
        <end position="610"/>
    </location>
</feature>
<evidence type="ECO:0000313" key="13">
    <source>
        <dbReference type="Proteomes" id="UP000024635"/>
    </source>
</evidence>
<dbReference type="Gene3D" id="3.30.70.1170">
    <property type="entry name" value="Sun protein, domain 3"/>
    <property type="match status" value="1"/>
</dbReference>
<feature type="compositionally biased region" description="Acidic residues" evidence="10">
    <location>
        <begin position="150"/>
        <end position="174"/>
    </location>
</feature>
<dbReference type="AlphaFoldDB" id="A0A016S5M7"/>
<proteinExistence type="inferred from homology"/>
<dbReference type="STRING" id="53326.A0A016S5M7"/>
<dbReference type="Pfam" id="PF22458">
    <property type="entry name" value="RsmF-B_ferredox"/>
    <property type="match status" value="1"/>
</dbReference>
<feature type="region of interest" description="Disordered" evidence="10">
    <location>
        <begin position="598"/>
        <end position="687"/>
    </location>
</feature>
<dbReference type="Gene3D" id="3.40.50.150">
    <property type="entry name" value="Vaccinia Virus protein VP39"/>
    <property type="match status" value="1"/>
</dbReference>
<feature type="compositionally biased region" description="Basic residues" evidence="10">
    <location>
        <begin position="648"/>
        <end position="663"/>
    </location>
</feature>
<feature type="domain" description="SAM-dependent MTase RsmB/NOP-type" evidence="11">
    <location>
        <begin position="294"/>
        <end position="582"/>
    </location>
</feature>
<evidence type="ECO:0000313" key="12">
    <source>
        <dbReference type="EMBL" id="EYB85786.1"/>
    </source>
</evidence>
<dbReference type="InterPro" id="IPR018314">
    <property type="entry name" value="RsmB/NOL1/NOP2-like_CS"/>
</dbReference>
<feature type="compositionally biased region" description="Basic and acidic residues" evidence="10">
    <location>
        <begin position="178"/>
        <end position="190"/>
    </location>
</feature>
<comment type="subcellular location">
    <subcellularLocation>
        <location evidence="1">Nucleus</location>
        <location evidence="1">Nucleolus</location>
    </subcellularLocation>
</comment>
<evidence type="ECO:0000256" key="4">
    <source>
        <dbReference type="ARBA" id="ARBA00022603"/>
    </source>
</evidence>
<dbReference type="InterPro" id="IPR001678">
    <property type="entry name" value="MeTrfase_RsmB-F_NOP2_dom"/>
</dbReference>
<keyword evidence="4 9" id="KW-0489">Methyltransferase</keyword>
<dbReference type="PRINTS" id="PR02012">
    <property type="entry name" value="RCMTNOP2"/>
</dbReference>
<keyword evidence="8" id="KW-0539">Nucleus</keyword>
<feature type="binding site" evidence="9">
    <location>
        <position position="410"/>
    </location>
    <ligand>
        <name>S-adenosyl-L-methionine</name>
        <dbReference type="ChEBI" id="CHEBI:59789"/>
    </ligand>
</feature>
<comment type="similarity">
    <text evidence="2 9">Belongs to the class I-like SAM-binding methyltransferase superfamily. RsmB/NOP family.</text>
</comment>
<evidence type="ECO:0000256" key="7">
    <source>
        <dbReference type="ARBA" id="ARBA00022884"/>
    </source>
</evidence>
<dbReference type="GO" id="GO:0000470">
    <property type="term" value="P:maturation of LSU-rRNA"/>
    <property type="evidence" value="ECO:0007669"/>
    <property type="project" value="TreeGrafter"/>
</dbReference>
<keyword evidence="7 9" id="KW-0694">RNA-binding</keyword>
<gene>
    <name evidence="12" type="primary">Acey_s0290.g1520</name>
    <name evidence="12" type="synonym">Acey-nol-1</name>
    <name evidence="12" type="ORF">Y032_0290g1520</name>
</gene>
<dbReference type="OrthoDB" id="427002at2759"/>
<accession>A0A016S5M7</accession>
<dbReference type="PANTHER" id="PTHR22807:SF30">
    <property type="entry name" value="28S RRNA (CYTOSINE(4447)-C(5))-METHYLTRANSFERASE-RELATED"/>
    <property type="match status" value="1"/>
</dbReference>
<dbReference type="FunFam" id="3.30.70.1170:FF:000001">
    <property type="entry name" value="Ribosomal RNA methyltransferase Nop2"/>
    <property type="match status" value="1"/>
</dbReference>
<name>A0A016S5M7_9BILA</name>
<dbReference type="InterPro" id="IPR049560">
    <property type="entry name" value="MeTrfase_RsmB-F_NOP2_cat"/>
</dbReference>
<dbReference type="InterPro" id="IPR023273">
    <property type="entry name" value="RCMT_NOP2"/>
</dbReference>
<comment type="caution">
    <text evidence="12">The sequence shown here is derived from an EMBL/GenBank/DDBJ whole genome shotgun (WGS) entry which is preliminary data.</text>
</comment>
<sequence>MQVQQLITNATIKSEVHMTVEILTPGKVKKAAKRKTSEVAEPGTRLKKKSSLKKAVKTEKVSQSLESTESPPKKRKVLNSGKKLKKKKQLKPSADGSLEENEELVPAKTTAKKNKKVKANGVNKPNVLFDSDDEDVSDGFGDEKFTNGFDDSDVEMDDDFGSEDDENDDDDSSEGELPIEKKSKLLDRKKAKTEKEAESELRLNIAGQHKYELPSVDEVEKQLREVPNLQIIKDRIHEVVQVLGDFKNRREDGRSREEYVAILTKDLCSQYGYNEYLMTKFMQLFPQASELIEFLDANDQQRPVTIRTNSLKTRRGDLAKSLINRGMNVDPAAPWTKVGLVVYDSQVPVGATPEYLAGHYMIQGLNSLLPVMALAPQPGDRVLDMCAAPGGKTSHIASLMKNSGVLFANDANITRCKAVIGNLHRLGVNNAIVSNLSGEEYAKLAPNGFDRVLLDAPCSGTGVIWKDQSVKTSKDSQDIQRKHTVQRQLILAALDAVDAKSPNGGYVVYSTCSVLVEENEAVVNYALQKRHCELVPTGLEVGVEGFTRFREYRFHPSMSLTRRYYPHVHNIDGFFVAKLKKLSNVKMGKSSVDIAQRENLEKDEAEKEAKNSNAENGKSKKKPTSQRKTGHDGGSSSDDEDSNSGGGSKRKTKKKRNQKKNLAKKVSGAVDDGFNTPGFVHKPKKEKRFTRNLGKRTLAKTSAKVIKNKRKKLLVKRTATNAA</sequence>
<dbReference type="Pfam" id="PF01189">
    <property type="entry name" value="Methyltr_RsmB-F"/>
    <property type="match status" value="1"/>
</dbReference>
<evidence type="ECO:0000256" key="1">
    <source>
        <dbReference type="ARBA" id="ARBA00004604"/>
    </source>
</evidence>
<evidence type="ECO:0000256" key="6">
    <source>
        <dbReference type="ARBA" id="ARBA00022691"/>
    </source>
</evidence>
<evidence type="ECO:0000256" key="10">
    <source>
        <dbReference type="SAM" id="MobiDB-lite"/>
    </source>
</evidence>
<comment type="caution">
    <text evidence="9">Lacks conserved residue(s) required for the propagation of feature annotation.</text>
</comment>
<evidence type="ECO:0000259" key="11">
    <source>
        <dbReference type="PROSITE" id="PS51686"/>
    </source>
</evidence>
<keyword evidence="6 9" id="KW-0949">S-adenosyl-L-methionine</keyword>
<keyword evidence="3" id="KW-0690">Ribosome biogenesis</keyword>
<reference evidence="13" key="1">
    <citation type="journal article" date="2015" name="Nat. Genet.">
        <title>The genome and transcriptome of the zoonotic hookworm Ancylostoma ceylanicum identify infection-specific gene families.</title>
        <authorList>
            <person name="Schwarz E.M."/>
            <person name="Hu Y."/>
            <person name="Antoshechkin I."/>
            <person name="Miller M.M."/>
            <person name="Sternberg P.W."/>
            <person name="Aroian R.V."/>
        </authorList>
    </citation>
    <scope>NUCLEOTIDE SEQUENCE</scope>
    <source>
        <strain evidence="13">HY135</strain>
    </source>
</reference>
<evidence type="ECO:0000256" key="8">
    <source>
        <dbReference type="ARBA" id="ARBA00023242"/>
    </source>
</evidence>
<keyword evidence="5 9" id="KW-0808">Transferase</keyword>
<dbReference type="PROSITE" id="PS51686">
    <property type="entry name" value="SAM_MT_RSMB_NOP"/>
    <property type="match status" value="1"/>
</dbReference>
<feature type="active site" description="Nucleophile" evidence="9">
    <location>
        <position position="512"/>
    </location>
</feature>
<dbReference type="EMBL" id="JARK01001626">
    <property type="protein sequence ID" value="EYB85786.1"/>
    <property type="molecule type" value="Genomic_DNA"/>
</dbReference>
<evidence type="ECO:0000256" key="5">
    <source>
        <dbReference type="ARBA" id="ARBA00022679"/>
    </source>
</evidence>
<feature type="compositionally biased region" description="Basic residues" evidence="10">
    <location>
        <begin position="45"/>
        <end position="55"/>
    </location>
</feature>
<evidence type="ECO:0000256" key="9">
    <source>
        <dbReference type="PROSITE-ProRule" id="PRU01023"/>
    </source>
</evidence>
<feature type="binding site" evidence="9">
    <location>
        <begin position="386"/>
        <end position="392"/>
    </location>
    <ligand>
        <name>S-adenosyl-L-methionine</name>
        <dbReference type="ChEBI" id="CHEBI:59789"/>
    </ligand>
</feature>
<dbReference type="SUPFAM" id="SSF53335">
    <property type="entry name" value="S-adenosyl-L-methionine-dependent methyltransferases"/>
    <property type="match status" value="1"/>
</dbReference>
<dbReference type="PANTHER" id="PTHR22807">
    <property type="entry name" value="NOP2 YEAST -RELATED NOL1/NOP2/FMU SUN DOMAIN-CONTAINING"/>
    <property type="match status" value="1"/>
</dbReference>
<keyword evidence="13" id="KW-1185">Reference proteome</keyword>
<dbReference type="Proteomes" id="UP000024635">
    <property type="component" value="Unassembled WGS sequence"/>
</dbReference>
<dbReference type="InterPro" id="IPR054728">
    <property type="entry name" value="RsmB-like_ferredoxin"/>
</dbReference>
<dbReference type="GO" id="GO:0070475">
    <property type="term" value="P:rRNA base methylation"/>
    <property type="evidence" value="ECO:0007669"/>
    <property type="project" value="TreeGrafter"/>
</dbReference>
<evidence type="ECO:0000256" key="3">
    <source>
        <dbReference type="ARBA" id="ARBA00022517"/>
    </source>
</evidence>
<feature type="region of interest" description="Disordered" evidence="10">
    <location>
        <begin position="27"/>
        <end position="190"/>
    </location>
</feature>
<dbReference type="GO" id="GO:0009383">
    <property type="term" value="F:rRNA (cytosine-C5-)-methyltransferase activity"/>
    <property type="evidence" value="ECO:0007669"/>
    <property type="project" value="TreeGrafter"/>
</dbReference>
<feature type="compositionally biased region" description="Basic residues" evidence="10">
    <location>
        <begin position="73"/>
        <end position="90"/>
    </location>
</feature>
<feature type="compositionally biased region" description="Polar residues" evidence="10">
    <location>
        <begin position="61"/>
        <end position="70"/>
    </location>
</feature>
<dbReference type="InterPro" id="IPR029063">
    <property type="entry name" value="SAM-dependent_MTases_sf"/>
</dbReference>